<proteinExistence type="predicted"/>
<evidence type="ECO:0000313" key="1">
    <source>
        <dbReference type="EMBL" id="KAJ9659157.1"/>
    </source>
</evidence>
<name>A0ACC3ABT8_9EURO</name>
<comment type="caution">
    <text evidence="1">The sequence shown here is derived from an EMBL/GenBank/DDBJ whole genome shotgun (WGS) entry which is preliminary data.</text>
</comment>
<dbReference type="EMBL" id="JAPDRQ010000043">
    <property type="protein sequence ID" value="KAJ9659157.1"/>
    <property type="molecule type" value="Genomic_DNA"/>
</dbReference>
<protein>
    <submittedName>
        <fullName evidence="1">Uncharacterized protein</fullName>
    </submittedName>
</protein>
<dbReference type="Proteomes" id="UP001172386">
    <property type="component" value="Unassembled WGS sequence"/>
</dbReference>
<reference evidence="1" key="1">
    <citation type="submission" date="2022-10" db="EMBL/GenBank/DDBJ databases">
        <title>Culturing micro-colonial fungi from biological soil crusts in the Mojave desert and describing Neophaeococcomyces mojavensis, and introducing the new genera and species Taxawa tesnikishii.</title>
        <authorList>
            <person name="Kurbessoian T."/>
            <person name="Stajich J.E."/>
        </authorList>
    </citation>
    <scope>NUCLEOTIDE SEQUENCE</scope>
    <source>
        <strain evidence="1">JES_112</strain>
    </source>
</reference>
<keyword evidence="2" id="KW-1185">Reference proteome</keyword>
<organism evidence="1 2">
    <name type="scientific">Neophaeococcomyces mojaviensis</name>
    <dbReference type="NCBI Taxonomy" id="3383035"/>
    <lineage>
        <taxon>Eukaryota</taxon>
        <taxon>Fungi</taxon>
        <taxon>Dikarya</taxon>
        <taxon>Ascomycota</taxon>
        <taxon>Pezizomycotina</taxon>
        <taxon>Eurotiomycetes</taxon>
        <taxon>Chaetothyriomycetidae</taxon>
        <taxon>Chaetothyriales</taxon>
        <taxon>Chaetothyriales incertae sedis</taxon>
        <taxon>Neophaeococcomyces</taxon>
    </lineage>
</organism>
<accession>A0ACC3ABT8</accession>
<sequence length="417" mass="45710">MSDPVSVAAGIVGLTAFAIQSSKALYDTIEKIKNNGRNVRELKEELTALSSVLKSLEETLAISEVDFGALQPPLLRCGRLCQEYSVLIGKCSAHAGSGRFSLRDFLMSTYKNKDIIELRALLAAYKSTIAIALADANIRQVNVTVKLLEEYKHTIEDTASDLQELLQKYDEPVHNSSLPQDTAAQPLDVQPSEIAEERASIEDCLRICERISKHIDEVREESFVVQGNPQQNGQNGVTIRRVGQADRITSQSLDDAQIGIRYTSATLRARLQEVNHRLAKISRQPPTDGDPSTGAKGTAMAEEDLDSIRQCLSICQEATEQAMSDRINVFGDVSLDDESDQVVVSTFGDLISAKNIKAGIRSKQLLGQMSDASLQHISTEYAVRHNELARSGQNRSAKADNSRTQFAGRYGQGQTLS</sequence>
<gene>
    <name evidence="1" type="ORF">H2198_003299</name>
</gene>
<evidence type="ECO:0000313" key="2">
    <source>
        <dbReference type="Proteomes" id="UP001172386"/>
    </source>
</evidence>